<dbReference type="AlphaFoldDB" id="T1KBB6"/>
<name>T1KBB6_TETUR</name>
<evidence type="ECO:0000313" key="1">
    <source>
        <dbReference type="EnsemblMetazoa" id="tetur08g03510.1"/>
    </source>
</evidence>
<keyword evidence="2" id="KW-1185">Reference proteome</keyword>
<dbReference type="HOGENOM" id="CLU_1752056_0_0_1"/>
<organism evidence="1 2">
    <name type="scientific">Tetranychus urticae</name>
    <name type="common">Two-spotted spider mite</name>
    <dbReference type="NCBI Taxonomy" id="32264"/>
    <lineage>
        <taxon>Eukaryota</taxon>
        <taxon>Metazoa</taxon>
        <taxon>Ecdysozoa</taxon>
        <taxon>Arthropoda</taxon>
        <taxon>Chelicerata</taxon>
        <taxon>Arachnida</taxon>
        <taxon>Acari</taxon>
        <taxon>Acariformes</taxon>
        <taxon>Trombidiformes</taxon>
        <taxon>Prostigmata</taxon>
        <taxon>Eleutherengona</taxon>
        <taxon>Raphignathae</taxon>
        <taxon>Tetranychoidea</taxon>
        <taxon>Tetranychidae</taxon>
        <taxon>Tetranychus</taxon>
    </lineage>
</organism>
<reference evidence="2" key="1">
    <citation type="submission" date="2011-08" db="EMBL/GenBank/DDBJ databases">
        <authorList>
            <person name="Rombauts S."/>
        </authorList>
    </citation>
    <scope>NUCLEOTIDE SEQUENCE</scope>
    <source>
        <strain evidence="2">London</strain>
    </source>
</reference>
<protein>
    <submittedName>
        <fullName evidence="1">Uncharacterized protein</fullName>
    </submittedName>
</protein>
<evidence type="ECO:0000313" key="2">
    <source>
        <dbReference type="Proteomes" id="UP000015104"/>
    </source>
</evidence>
<dbReference type="Proteomes" id="UP000015104">
    <property type="component" value="Unassembled WGS sequence"/>
</dbReference>
<sequence length="149" mass="17035">MLQQSDYLKLTSFTDVINHDFRPCFLLPANCGKLLNDSTDMNTRRSVDQAIWVNLAEKNTGDIFDMLKQNRYVSILDDSAYASVKTYGCLYEKEEEDKKPLILSEMPIYKHILGIAINKFAPKSVNDVITKGSYAATEFGLFEHDRVKK</sequence>
<dbReference type="EMBL" id="CAEY01001946">
    <property type="status" value="NOT_ANNOTATED_CDS"/>
    <property type="molecule type" value="Genomic_DNA"/>
</dbReference>
<reference evidence="1" key="2">
    <citation type="submission" date="2015-06" db="UniProtKB">
        <authorList>
            <consortium name="EnsemblMetazoa"/>
        </authorList>
    </citation>
    <scope>IDENTIFICATION</scope>
</reference>
<accession>T1KBB6</accession>
<proteinExistence type="predicted"/>
<dbReference type="EnsemblMetazoa" id="tetur08g03510.1">
    <property type="protein sequence ID" value="tetur08g03510.1"/>
    <property type="gene ID" value="tetur08g03510"/>
</dbReference>